<evidence type="ECO:0000256" key="2">
    <source>
        <dbReference type="PIRNR" id="PIRNR001499"/>
    </source>
</evidence>
<dbReference type="InterPro" id="IPR046825">
    <property type="entry name" value="PDH_C"/>
</dbReference>
<dbReference type="GO" id="GO:0005737">
    <property type="term" value="C:cytoplasm"/>
    <property type="evidence" value="ECO:0007669"/>
    <property type="project" value="UniProtKB-SubCell"/>
</dbReference>
<gene>
    <name evidence="6" type="ORF">CWI73_03995</name>
</gene>
<accession>A0A432YXH1</accession>
<dbReference type="GO" id="GO:0070403">
    <property type="term" value="F:NAD+ binding"/>
    <property type="evidence" value="ECO:0007669"/>
    <property type="project" value="InterPro"/>
</dbReference>
<dbReference type="PANTHER" id="PTHR21363:SF0">
    <property type="entry name" value="PREPHENATE DEHYDROGENASE [NADP(+)]"/>
    <property type="match status" value="1"/>
</dbReference>
<dbReference type="PANTHER" id="PTHR21363">
    <property type="entry name" value="PREPHENATE DEHYDROGENASE"/>
    <property type="match status" value="1"/>
</dbReference>
<dbReference type="Pfam" id="PF02153">
    <property type="entry name" value="PDH_N"/>
    <property type="match status" value="1"/>
</dbReference>
<keyword evidence="3" id="KW-0175">Coiled coil</keyword>
<dbReference type="UniPathway" id="UPA00122">
    <property type="reaction ID" value="UER00961"/>
</dbReference>
<name>A0A432YXH1_9GAMM</name>
<keyword evidence="2" id="KW-0413">Isomerase</keyword>
<evidence type="ECO:0000259" key="4">
    <source>
        <dbReference type="PROSITE" id="PS51168"/>
    </source>
</evidence>
<feature type="domain" description="Prephenate/arogenate dehydrogenase" evidence="5">
    <location>
        <begin position="107"/>
        <end position="369"/>
    </location>
</feature>
<dbReference type="GO" id="GO:0046417">
    <property type="term" value="P:chorismate metabolic process"/>
    <property type="evidence" value="ECO:0007669"/>
    <property type="project" value="InterPro"/>
</dbReference>
<dbReference type="Gene3D" id="1.10.3660.10">
    <property type="entry name" value="6-phosphogluconate dehydrogenase C-terminal like domain"/>
    <property type="match status" value="1"/>
</dbReference>
<dbReference type="Proteomes" id="UP000288361">
    <property type="component" value="Unassembled WGS sequence"/>
</dbReference>
<sequence length="384" mass="43352">MNKTPQQKPQQKLDELRQSIDSTDEELIRLLAKREALTAEVGDVKKALRQPLYVPERENKMIQARKQKARDLGVSENFVEDILRRVIRNSYQTQTGQASQTSNAPQRPVMIVGGRGALGAKFAEFFQQTGYDIIIIDKGDAWPSADTLKSLQLVLISVPINNTEAVINALPELSSDCVLADVTSTKSGPLNAMMSVHKGPVVGLHPMFGPTIKTFAKQLIVVTPGRDPDKYEWLIEQLSNWGAHLYQTDADSHDEAMGWVQAFRHLSTFVYGLHMARENVDIDNLLNVSSPIYRMELMMVGRLFAQNPELYADIMLSHGERTESISRYLDLFSELLETLKKGNKQELIALYAEAQSYFGDFSQQFMKESEALVQLADDQRFKDR</sequence>
<dbReference type="SUPFAM" id="SSF51735">
    <property type="entry name" value="NAD(P)-binding Rossmann-fold domains"/>
    <property type="match status" value="1"/>
</dbReference>
<dbReference type="InterPro" id="IPR036291">
    <property type="entry name" value="NAD(P)-bd_dom_sf"/>
</dbReference>
<dbReference type="Gene3D" id="1.20.59.10">
    <property type="entry name" value="Chorismate mutase"/>
    <property type="match status" value="1"/>
</dbReference>
<comment type="subcellular location">
    <subcellularLocation>
        <location evidence="2">Cytoplasm</location>
    </subcellularLocation>
</comment>
<dbReference type="AlphaFoldDB" id="A0A432YXH1"/>
<protein>
    <recommendedName>
        <fullName evidence="2">T-protein</fullName>
    </recommendedName>
</protein>
<reference evidence="6 7" key="1">
    <citation type="journal article" date="2011" name="Front. Microbiol.">
        <title>Genomic signatures of strain selection and enhancement in Bacillus atrophaeus var. globigii, a historical biowarfare simulant.</title>
        <authorList>
            <person name="Gibbons H.S."/>
            <person name="Broomall S.M."/>
            <person name="McNew L.A."/>
            <person name="Daligault H."/>
            <person name="Chapman C."/>
            <person name="Bruce D."/>
            <person name="Karavis M."/>
            <person name="Krepps M."/>
            <person name="McGregor P.A."/>
            <person name="Hong C."/>
            <person name="Park K.H."/>
            <person name="Akmal A."/>
            <person name="Feldman A."/>
            <person name="Lin J.S."/>
            <person name="Chang W.E."/>
            <person name="Higgs B.W."/>
            <person name="Demirev P."/>
            <person name="Lindquist J."/>
            <person name="Liem A."/>
            <person name="Fochler E."/>
            <person name="Read T.D."/>
            <person name="Tapia R."/>
            <person name="Johnson S."/>
            <person name="Bishop-Lilly K.A."/>
            <person name="Detter C."/>
            <person name="Han C."/>
            <person name="Sozhamannan S."/>
            <person name="Rosenzweig C.N."/>
            <person name="Skowronski E.W."/>
        </authorList>
    </citation>
    <scope>NUCLEOTIDE SEQUENCE [LARGE SCALE GENOMIC DNA]</scope>
    <source>
        <strain evidence="6 7">TPS4-2</strain>
    </source>
</reference>
<keyword evidence="2" id="KW-0963">Cytoplasm</keyword>
<dbReference type="GO" id="GO:0006571">
    <property type="term" value="P:tyrosine biosynthetic process"/>
    <property type="evidence" value="ECO:0007669"/>
    <property type="project" value="UniProtKB-UniPathway"/>
</dbReference>
<dbReference type="SMART" id="SM00830">
    <property type="entry name" value="CM_2"/>
    <property type="match status" value="1"/>
</dbReference>
<dbReference type="InterPro" id="IPR008244">
    <property type="entry name" value="Chor_mut/prephenate_DH_T"/>
</dbReference>
<dbReference type="InterPro" id="IPR036979">
    <property type="entry name" value="CM_dom_sf"/>
</dbReference>
<comment type="pathway">
    <text evidence="2">Metabolic intermediate biosynthesis; prephenate biosynthesis; prephenate from chorismate: step 1/1.</text>
</comment>
<organism evidence="6 7">
    <name type="scientific">Idiomarina piscisalsi</name>
    <dbReference type="NCBI Taxonomy" id="1096243"/>
    <lineage>
        <taxon>Bacteria</taxon>
        <taxon>Pseudomonadati</taxon>
        <taxon>Pseudomonadota</taxon>
        <taxon>Gammaproteobacteria</taxon>
        <taxon>Alteromonadales</taxon>
        <taxon>Idiomarinaceae</taxon>
        <taxon>Idiomarina</taxon>
    </lineage>
</organism>
<dbReference type="InterPro" id="IPR003099">
    <property type="entry name" value="Prephen_DH"/>
</dbReference>
<dbReference type="PROSITE" id="PS51168">
    <property type="entry name" value="CHORISMATE_MUT_2"/>
    <property type="match status" value="1"/>
</dbReference>
<dbReference type="Pfam" id="PF20463">
    <property type="entry name" value="PDH_C"/>
    <property type="match status" value="1"/>
</dbReference>
<keyword evidence="1 2" id="KW-0560">Oxidoreductase</keyword>
<dbReference type="InterPro" id="IPR008927">
    <property type="entry name" value="6-PGluconate_DH-like_C_sf"/>
</dbReference>
<evidence type="ECO:0000313" key="6">
    <source>
        <dbReference type="EMBL" id="RUO68029.1"/>
    </source>
</evidence>
<dbReference type="InterPro" id="IPR036263">
    <property type="entry name" value="Chorismate_II_sf"/>
</dbReference>
<dbReference type="Pfam" id="PF01817">
    <property type="entry name" value="CM_2"/>
    <property type="match status" value="1"/>
</dbReference>
<evidence type="ECO:0000259" key="5">
    <source>
        <dbReference type="PROSITE" id="PS51176"/>
    </source>
</evidence>
<feature type="coiled-coil region" evidence="3">
    <location>
        <begin position="13"/>
        <end position="40"/>
    </location>
</feature>
<dbReference type="SUPFAM" id="SSF48600">
    <property type="entry name" value="Chorismate mutase II"/>
    <property type="match status" value="1"/>
</dbReference>
<keyword evidence="2" id="KW-0520">NAD</keyword>
<dbReference type="PIRSF" id="PIRSF001499">
    <property type="entry name" value="Chor_mut_pdh_Tpr"/>
    <property type="match status" value="1"/>
</dbReference>
<feature type="domain" description="Chorismate mutase" evidence="4">
    <location>
        <begin position="7"/>
        <end position="98"/>
    </location>
</feature>
<dbReference type="SUPFAM" id="SSF48179">
    <property type="entry name" value="6-phosphogluconate dehydrogenase C-terminal domain-like"/>
    <property type="match status" value="1"/>
</dbReference>
<evidence type="ECO:0000256" key="1">
    <source>
        <dbReference type="ARBA" id="ARBA00023002"/>
    </source>
</evidence>
<dbReference type="InterPro" id="IPR046826">
    <property type="entry name" value="PDH_N"/>
</dbReference>
<comment type="pathway">
    <text evidence="2">Amino-acid biosynthesis; L-tyrosine biosynthesis; (4-hydroxyphenyl)pyruvate from prephenate (NAD(+) route): step 1/1.</text>
</comment>
<dbReference type="UniPathway" id="UPA00120">
    <property type="reaction ID" value="UER00203"/>
</dbReference>
<keyword evidence="2" id="KW-0028">Amino-acid biosynthesis</keyword>
<proteinExistence type="predicted"/>
<dbReference type="Gene3D" id="3.40.50.720">
    <property type="entry name" value="NAD(P)-binding Rossmann-like Domain"/>
    <property type="match status" value="1"/>
</dbReference>
<keyword evidence="2" id="KW-0827">Tyrosine biosynthesis</keyword>
<dbReference type="GO" id="GO:0008977">
    <property type="term" value="F:prephenate dehydrogenase (NAD+) activity"/>
    <property type="evidence" value="ECO:0007669"/>
    <property type="project" value="InterPro"/>
</dbReference>
<dbReference type="InterPro" id="IPR002701">
    <property type="entry name" value="CM_II_prokaryot"/>
</dbReference>
<dbReference type="GO" id="GO:0004665">
    <property type="term" value="F:prephenate dehydrogenase (NADP+) activity"/>
    <property type="evidence" value="ECO:0007669"/>
    <property type="project" value="InterPro"/>
</dbReference>
<dbReference type="EMBL" id="PIQA01000001">
    <property type="protein sequence ID" value="RUO68029.1"/>
    <property type="molecule type" value="Genomic_DNA"/>
</dbReference>
<evidence type="ECO:0000313" key="7">
    <source>
        <dbReference type="Proteomes" id="UP000288361"/>
    </source>
</evidence>
<dbReference type="GO" id="GO:0004106">
    <property type="term" value="F:chorismate mutase activity"/>
    <property type="evidence" value="ECO:0007669"/>
    <property type="project" value="InterPro"/>
</dbReference>
<dbReference type="RefSeq" id="WP_126751653.1">
    <property type="nucleotide sequence ID" value="NZ_JBHUMT010000016.1"/>
</dbReference>
<dbReference type="NCBIfam" id="NF008400">
    <property type="entry name" value="PRK11199.1"/>
    <property type="match status" value="1"/>
</dbReference>
<comment type="caution">
    <text evidence="6">The sequence shown here is derived from an EMBL/GenBank/DDBJ whole genome shotgun (WGS) entry which is preliminary data.</text>
</comment>
<dbReference type="PROSITE" id="PS51176">
    <property type="entry name" value="PDH_ADH"/>
    <property type="match status" value="1"/>
</dbReference>
<keyword evidence="2" id="KW-0057">Aromatic amino acid biosynthesis</keyword>
<dbReference type="InterPro" id="IPR050812">
    <property type="entry name" value="Preph/Arog_dehydrog"/>
</dbReference>
<evidence type="ECO:0000256" key="3">
    <source>
        <dbReference type="SAM" id="Coils"/>
    </source>
</evidence>